<organism evidence="2 3">
    <name type="scientific">Pustulibacterium marinum</name>
    <dbReference type="NCBI Taxonomy" id="1224947"/>
    <lineage>
        <taxon>Bacteria</taxon>
        <taxon>Pseudomonadati</taxon>
        <taxon>Bacteroidota</taxon>
        <taxon>Flavobacteriia</taxon>
        <taxon>Flavobacteriales</taxon>
        <taxon>Flavobacteriaceae</taxon>
        <taxon>Pustulibacterium</taxon>
    </lineage>
</organism>
<proteinExistence type="predicted"/>
<evidence type="ECO:0000313" key="3">
    <source>
        <dbReference type="Proteomes" id="UP000199138"/>
    </source>
</evidence>
<evidence type="ECO:0000313" key="2">
    <source>
        <dbReference type="EMBL" id="SFU77399.1"/>
    </source>
</evidence>
<name>A0A1I7IWW8_9FLAO</name>
<keyword evidence="3" id="KW-1185">Reference proteome</keyword>
<keyword evidence="1" id="KW-0175">Coiled coil</keyword>
<gene>
    <name evidence="2" type="ORF">SAMN05216480_12354</name>
</gene>
<accession>A0A1I7IWW8</accession>
<protein>
    <submittedName>
        <fullName evidence="2">Uncharacterized protein</fullName>
    </submittedName>
</protein>
<dbReference type="AlphaFoldDB" id="A0A1I7IWW8"/>
<evidence type="ECO:0000256" key="1">
    <source>
        <dbReference type="SAM" id="Coils"/>
    </source>
</evidence>
<dbReference type="Proteomes" id="UP000199138">
    <property type="component" value="Unassembled WGS sequence"/>
</dbReference>
<dbReference type="STRING" id="1224947.SAMN05216480_12354"/>
<dbReference type="EMBL" id="FPBK01000023">
    <property type="protein sequence ID" value="SFU77399.1"/>
    <property type="molecule type" value="Genomic_DNA"/>
</dbReference>
<reference evidence="2 3" key="1">
    <citation type="submission" date="2016-10" db="EMBL/GenBank/DDBJ databases">
        <authorList>
            <person name="de Groot N.N."/>
        </authorList>
    </citation>
    <scope>NUCLEOTIDE SEQUENCE [LARGE SCALE GENOMIC DNA]</scope>
    <source>
        <strain evidence="2 3">CGMCC 1.12333</strain>
    </source>
</reference>
<sequence>MNVKERLKLFIKSQEMSISTFEKQIKASNGYVNSISKSIGIDKLTNIIENFPNLRLEWLFAEKGEMLKSDEPYTLQEPPTVLQEPEINQYRTASETIKDKEAIITSMQATIDLQKEKIEELQHQLASVKRGRNAG</sequence>
<feature type="coiled-coil region" evidence="1">
    <location>
        <begin position="104"/>
        <end position="131"/>
    </location>
</feature>